<accession>A0A5C6BBM7</accession>
<dbReference type="InterPro" id="IPR036425">
    <property type="entry name" value="MoaB/Mog-like_dom_sf"/>
</dbReference>
<dbReference type="Pfam" id="PF03454">
    <property type="entry name" value="MoeA_C"/>
    <property type="match status" value="1"/>
</dbReference>
<dbReference type="Pfam" id="PF00994">
    <property type="entry name" value="MoCF_biosynth"/>
    <property type="match status" value="1"/>
</dbReference>
<evidence type="ECO:0000256" key="6">
    <source>
        <dbReference type="RuleBase" id="RU365090"/>
    </source>
</evidence>
<dbReference type="UniPathway" id="UPA00344"/>
<dbReference type="Gene3D" id="3.90.105.10">
    <property type="entry name" value="Molybdopterin biosynthesis moea protein, domain 2"/>
    <property type="match status" value="1"/>
</dbReference>
<dbReference type="SMART" id="SM00852">
    <property type="entry name" value="MoCF_biosynth"/>
    <property type="match status" value="1"/>
</dbReference>
<keyword evidence="4 6" id="KW-0501">Molybdenum cofactor biosynthesis</keyword>
<comment type="caution">
    <text evidence="8">The sequence shown here is derived from an EMBL/GenBank/DDBJ whole genome shotgun (WGS) entry which is preliminary data.</text>
</comment>
<dbReference type="InterPro" id="IPR036135">
    <property type="entry name" value="MoeA_linker/N_sf"/>
</dbReference>
<dbReference type="SUPFAM" id="SSF63882">
    <property type="entry name" value="MoeA N-terminal region -like"/>
    <property type="match status" value="1"/>
</dbReference>
<evidence type="ECO:0000256" key="4">
    <source>
        <dbReference type="ARBA" id="ARBA00023150"/>
    </source>
</evidence>
<dbReference type="Gene3D" id="2.170.190.11">
    <property type="entry name" value="Molybdopterin biosynthesis moea protein, domain 3"/>
    <property type="match status" value="1"/>
</dbReference>
<comment type="similarity">
    <text evidence="3 6">Belongs to the MoeA family.</text>
</comment>
<dbReference type="NCBIfam" id="NF045515">
    <property type="entry name" value="Glp_gephyrin"/>
    <property type="match status" value="1"/>
</dbReference>
<comment type="cofactor">
    <cofactor evidence="6">
        <name>Mg(2+)</name>
        <dbReference type="ChEBI" id="CHEBI:18420"/>
    </cofactor>
</comment>
<dbReference type="EMBL" id="SJPP01000002">
    <property type="protein sequence ID" value="TWU09388.1"/>
    <property type="molecule type" value="Genomic_DNA"/>
</dbReference>
<dbReference type="GO" id="GO:0061599">
    <property type="term" value="F:molybdopterin molybdotransferase activity"/>
    <property type="evidence" value="ECO:0007669"/>
    <property type="project" value="UniProtKB-UniRule"/>
</dbReference>
<evidence type="ECO:0000256" key="1">
    <source>
        <dbReference type="ARBA" id="ARBA00002901"/>
    </source>
</evidence>
<dbReference type="InterPro" id="IPR005110">
    <property type="entry name" value="MoeA_linker/N"/>
</dbReference>
<comment type="pathway">
    <text evidence="2 6">Cofactor biosynthesis; molybdopterin biosynthesis.</text>
</comment>
<dbReference type="SUPFAM" id="SSF53218">
    <property type="entry name" value="Molybdenum cofactor biosynthesis proteins"/>
    <property type="match status" value="1"/>
</dbReference>
<keyword evidence="9" id="KW-1185">Reference proteome</keyword>
<dbReference type="InterPro" id="IPR038987">
    <property type="entry name" value="MoeA-like"/>
</dbReference>
<proteinExistence type="inferred from homology"/>
<dbReference type="PANTHER" id="PTHR10192">
    <property type="entry name" value="MOLYBDOPTERIN BIOSYNTHESIS PROTEIN"/>
    <property type="match status" value="1"/>
</dbReference>
<evidence type="ECO:0000256" key="5">
    <source>
        <dbReference type="ARBA" id="ARBA00047317"/>
    </source>
</evidence>
<dbReference type="AlphaFoldDB" id="A0A5C6BBM7"/>
<evidence type="ECO:0000313" key="8">
    <source>
        <dbReference type="EMBL" id="TWU09388.1"/>
    </source>
</evidence>
<comment type="function">
    <text evidence="1 6">Catalyzes the insertion of molybdate into adenylated molybdopterin with the concomitant release of AMP.</text>
</comment>
<keyword evidence="6" id="KW-0460">Magnesium</keyword>
<feature type="domain" description="MoaB/Mog" evidence="7">
    <location>
        <begin position="197"/>
        <end position="332"/>
    </location>
</feature>
<dbReference type="PANTHER" id="PTHR10192:SF5">
    <property type="entry name" value="GEPHYRIN"/>
    <property type="match status" value="1"/>
</dbReference>
<dbReference type="InterPro" id="IPR036688">
    <property type="entry name" value="MoeA_C_domain_IV_sf"/>
</dbReference>
<dbReference type="InterPro" id="IPR005111">
    <property type="entry name" value="MoeA_C_domain_IV"/>
</dbReference>
<keyword evidence="6 8" id="KW-0808">Transferase</keyword>
<dbReference type="Gene3D" id="2.40.340.10">
    <property type="entry name" value="MoeA, C-terminal, domain IV"/>
    <property type="match status" value="1"/>
</dbReference>
<evidence type="ECO:0000313" key="9">
    <source>
        <dbReference type="Proteomes" id="UP000320735"/>
    </source>
</evidence>
<dbReference type="Proteomes" id="UP000320735">
    <property type="component" value="Unassembled WGS sequence"/>
</dbReference>
<reference evidence="8 9" key="1">
    <citation type="submission" date="2019-02" db="EMBL/GenBank/DDBJ databases">
        <title>Deep-cultivation of Planctomycetes and their phenomic and genomic characterization uncovers novel biology.</title>
        <authorList>
            <person name="Wiegand S."/>
            <person name="Jogler M."/>
            <person name="Boedeker C."/>
            <person name="Pinto D."/>
            <person name="Vollmers J."/>
            <person name="Rivas-Marin E."/>
            <person name="Kohn T."/>
            <person name="Peeters S.H."/>
            <person name="Heuer A."/>
            <person name="Rast P."/>
            <person name="Oberbeckmann S."/>
            <person name="Bunk B."/>
            <person name="Jeske O."/>
            <person name="Meyerdierks A."/>
            <person name="Storesund J.E."/>
            <person name="Kallscheuer N."/>
            <person name="Luecker S."/>
            <person name="Lage O.M."/>
            <person name="Pohl T."/>
            <person name="Merkel B.J."/>
            <person name="Hornburger P."/>
            <person name="Mueller R.-W."/>
            <person name="Bruemmer F."/>
            <person name="Labrenz M."/>
            <person name="Spormann A.M."/>
            <person name="Op Den Camp H."/>
            <person name="Overmann J."/>
            <person name="Amann R."/>
            <person name="Jetten M.S.M."/>
            <person name="Mascher T."/>
            <person name="Medema M.H."/>
            <person name="Devos D.P."/>
            <person name="Kaster A.-K."/>
            <person name="Ovreas L."/>
            <person name="Rohde M."/>
            <person name="Galperin M.Y."/>
            <person name="Jogler C."/>
        </authorList>
    </citation>
    <scope>NUCLEOTIDE SEQUENCE [LARGE SCALE GENOMIC DNA]</scope>
    <source>
        <strain evidence="8 9">CA54</strain>
    </source>
</reference>
<dbReference type="CDD" id="cd00887">
    <property type="entry name" value="MoeA"/>
    <property type="match status" value="1"/>
</dbReference>
<keyword evidence="6" id="KW-0479">Metal-binding</keyword>
<dbReference type="Pfam" id="PF03453">
    <property type="entry name" value="MoeA_N"/>
    <property type="match status" value="1"/>
</dbReference>
<protein>
    <recommendedName>
        <fullName evidence="6">Molybdopterin molybdenumtransferase</fullName>
        <ecNumber evidence="6">2.10.1.1</ecNumber>
    </recommendedName>
</protein>
<keyword evidence="6" id="KW-0500">Molybdenum</keyword>
<sequence length="417" mass="43496">MTGGSSSHLDVRMRGFSARALVAQVREWIDQQCIPLSGEEVEIAEAHGRVLAADVVSTIDVPEFYRAAMDGYALRGAETTGAGDYNRLAFDIVGESLPGHAFAGGVQAGQAVRIMTGAPIPDGADAVLPAEYASENDNRVEISTAVAPQKHVAPRGEDVKQGTTIAAAGRRLRPQDVGLLASVGCATVPIIRQPRVRILATGNEIVQPGSERKPHQIFDANSHLLGGLIARDGGELESCSALADSREAIREALIAPGADVVLVTGGSSVGAEDHAPMVLAAEGELAIHGIAMRPSSPAGMGTIGKRLVFLLPGNPVSCLCAYDFFAGRAIRLLGGRSADWPYARRSVPVGRKIVSAVGRMDYVRVAIVDGRVEPLAVGGASILSSTTRADGFVIVPESSEGVAPGGEVTYYQYDSIS</sequence>
<dbReference type="Gene3D" id="3.40.980.10">
    <property type="entry name" value="MoaB/Mog-like domain"/>
    <property type="match status" value="1"/>
</dbReference>
<dbReference type="GO" id="GO:0006777">
    <property type="term" value="P:Mo-molybdopterin cofactor biosynthetic process"/>
    <property type="evidence" value="ECO:0007669"/>
    <property type="project" value="UniProtKB-UniRule"/>
</dbReference>
<organism evidence="8 9">
    <name type="scientific">Symmachiella macrocystis</name>
    <dbReference type="NCBI Taxonomy" id="2527985"/>
    <lineage>
        <taxon>Bacteria</taxon>
        <taxon>Pseudomonadati</taxon>
        <taxon>Planctomycetota</taxon>
        <taxon>Planctomycetia</taxon>
        <taxon>Planctomycetales</taxon>
        <taxon>Planctomycetaceae</taxon>
        <taxon>Symmachiella</taxon>
    </lineage>
</organism>
<dbReference type="SUPFAM" id="SSF63867">
    <property type="entry name" value="MoeA C-terminal domain-like"/>
    <property type="match status" value="1"/>
</dbReference>
<dbReference type="EC" id="2.10.1.1" evidence="6"/>
<comment type="catalytic activity">
    <reaction evidence="5">
        <text>adenylyl-molybdopterin + molybdate = Mo-molybdopterin + AMP + H(+)</text>
        <dbReference type="Rhea" id="RHEA:35047"/>
        <dbReference type="ChEBI" id="CHEBI:15378"/>
        <dbReference type="ChEBI" id="CHEBI:36264"/>
        <dbReference type="ChEBI" id="CHEBI:62727"/>
        <dbReference type="ChEBI" id="CHEBI:71302"/>
        <dbReference type="ChEBI" id="CHEBI:456215"/>
        <dbReference type="EC" id="2.10.1.1"/>
    </reaction>
</comment>
<dbReference type="InterPro" id="IPR001453">
    <property type="entry name" value="MoaB/Mog_dom"/>
</dbReference>
<name>A0A5C6BBM7_9PLAN</name>
<dbReference type="GO" id="GO:0046872">
    <property type="term" value="F:metal ion binding"/>
    <property type="evidence" value="ECO:0007669"/>
    <property type="project" value="UniProtKB-UniRule"/>
</dbReference>
<evidence type="ECO:0000259" key="7">
    <source>
        <dbReference type="SMART" id="SM00852"/>
    </source>
</evidence>
<dbReference type="RefSeq" id="WP_197532704.1">
    <property type="nucleotide sequence ID" value="NZ_SJPP01000002.1"/>
</dbReference>
<gene>
    <name evidence="8" type="primary">moeA_3</name>
    <name evidence="8" type="ORF">CA54_46290</name>
</gene>
<evidence type="ECO:0000256" key="2">
    <source>
        <dbReference type="ARBA" id="ARBA00005046"/>
    </source>
</evidence>
<evidence type="ECO:0000256" key="3">
    <source>
        <dbReference type="ARBA" id="ARBA00010763"/>
    </source>
</evidence>
<dbReference type="GO" id="GO:0005737">
    <property type="term" value="C:cytoplasm"/>
    <property type="evidence" value="ECO:0007669"/>
    <property type="project" value="TreeGrafter"/>
</dbReference>